<proteinExistence type="predicted"/>
<evidence type="ECO:0000313" key="5">
    <source>
        <dbReference type="EMBL" id="CAF2860670.1"/>
    </source>
</evidence>
<evidence type="ECO:0000256" key="1">
    <source>
        <dbReference type="ARBA" id="ARBA00004370"/>
    </source>
</evidence>
<dbReference type="GO" id="GO:0016020">
    <property type="term" value="C:membrane"/>
    <property type="evidence" value="ECO:0007669"/>
    <property type="project" value="UniProtKB-SubCell"/>
</dbReference>
<sequence>MVEQDFELLQEGDEEENSDLVQFEEESSWSLIKRLGAGASCGFLLGFETVVFVGLRPLVQSELGISCFALENLLSFLPSCSYGHSSSLRIPFWTIAGVGISGLILFTHGIFGEYINSNSNHRGKKCWIHSIRFGIGVTFAHLMDIIFSSTPGGYKYAFVFLPVVASILVVIFVAIQDPLPTMNTQIPFKKGGSLPWILGGGLTWICDGVRASSAAFSVSFVQIVASGISLFLVDRMGRRLILIFGTLAMTLSTGLLSIEELSSGREWEPPICRNNYTFNYDAVPETCNEESPKKFEEPSLGS</sequence>
<evidence type="ECO:0000256" key="2">
    <source>
        <dbReference type="ARBA" id="ARBA00022692"/>
    </source>
</evidence>
<dbReference type="EMBL" id="HG994594">
    <property type="protein sequence ID" value="CAF2860670.1"/>
    <property type="molecule type" value="Genomic_DNA"/>
</dbReference>
<organism evidence="5 6">
    <name type="scientific">Lepeophtheirus salmonis</name>
    <name type="common">Salmon louse</name>
    <name type="synonym">Caligus salmonis</name>
    <dbReference type="NCBI Taxonomy" id="72036"/>
    <lineage>
        <taxon>Eukaryota</taxon>
        <taxon>Metazoa</taxon>
        <taxon>Ecdysozoa</taxon>
        <taxon>Arthropoda</taxon>
        <taxon>Crustacea</taxon>
        <taxon>Multicrustacea</taxon>
        <taxon>Hexanauplia</taxon>
        <taxon>Copepoda</taxon>
        <taxon>Siphonostomatoida</taxon>
        <taxon>Caligidae</taxon>
        <taxon>Lepeophtheirus</taxon>
    </lineage>
</organism>
<keyword evidence="6" id="KW-1185">Reference proteome</keyword>
<reference evidence="5" key="1">
    <citation type="submission" date="2021-02" db="EMBL/GenBank/DDBJ databases">
        <authorList>
            <person name="Bekaert M."/>
        </authorList>
    </citation>
    <scope>NUCLEOTIDE SEQUENCE</scope>
    <source>
        <strain evidence="5">IoA-00</strain>
    </source>
</reference>
<dbReference type="Gene3D" id="1.20.1250.20">
    <property type="entry name" value="MFS general substrate transporter like domains"/>
    <property type="match status" value="1"/>
</dbReference>
<keyword evidence="2" id="KW-0812">Transmembrane</keyword>
<dbReference type="GO" id="GO:0022857">
    <property type="term" value="F:transmembrane transporter activity"/>
    <property type="evidence" value="ECO:0007669"/>
    <property type="project" value="InterPro"/>
</dbReference>
<protein>
    <submittedName>
        <fullName evidence="5">(salmon louse) hypothetical protein</fullName>
    </submittedName>
</protein>
<evidence type="ECO:0000256" key="4">
    <source>
        <dbReference type="ARBA" id="ARBA00023136"/>
    </source>
</evidence>
<dbReference type="InterPro" id="IPR005828">
    <property type="entry name" value="MFS_sugar_transport-like"/>
</dbReference>
<dbReference type="InterPro" id="IPR036259">
    <property type="entry name" value="MFS_trans_sf"/>
</dbReference>
<keyword evidence="3" id="KW-1133">Transmembrane helix</keyword>
<dbReference type="Pfam" id="PF00083">
    <property type="entry name" value="Sugar_tr"/>
    <property type="match status" value="1"/>
</dbReference>
<dbReference type="OrthoDB" id="4142200at2759"/>
<name>A0A7R8CM34_LEPSM</name>
<dbReference type="SUPFAM" id="SSF103473">
    <property type="entry name" value="MFS general substrate transporter"/>
    <property type="match status" value="1"/>
</dbReference>
<dbReference type="AlphaFoldDB" id="A0A7R8CM34"/>
<keyword evidence="4" id="KW-0472">Membrane</keyword>
<dbReference type="Proteomes" id="UP000675881">
    <property type="component" value="Chromosome 15"/>
</dbReference>
<gene>
    <name evidence="5" type="ORF">LSAA_5976</name>
</gene>
<comment type="subcellular location">
    <subcellularLocation>
        <location evidence="1">Membrane</location>
    </subcellularLocation>
</comment>
<evidence type="ECO:0000313" key="6">
    <source>
        <dbReference type="Proteomes" id="UP000675881"/>
    </source>
</evidence>
<evidence type="ECO:0000256" key="3">
    <source>
        <dbReference type="ARBA" id="ARBA00022989"/>
    </source>
</evidence>
<accession>A0A7R8CM34</accession>